<dbReference type="HOGENOM" id="CLU_2387017_0_0_1"/>
<gene>
    <name evidence="1" type="ORF">PISMIDRAFT_687094</name>
</gene>
<keyword evidence="2" id="KW-1185">Reference proteome</keyword>
<proteinExistence type="predicted"/>
<accession>A0A0C9YPB1</accession>
<organism evidence="1 2">
    <name type="scientific">Pisolithus microcarpus 441</name>
    <dbReference type="NCBI Taxonomy" id="765257"/>
    <lineage>
        <taxon>Eukaryota</taxon>
        <taxon>Fungi</taxon>
        <taxon>Dikarya</taxon>
        <taxon>Basidiomycota</taxon>
        <taxon>Agaricomycotina</taxon>
        <taxon>Agaricomycetes</taxon>
        <taxon>Agaricomycetidae</taxon>
        <taxon>Boletales</taxon>
        <taxon>Sclerodermatineae</taxon>
        <taxon>Pisolithaceae</taxon>
        <taxon>Pisolithus</taxon>
    </lineage>
</organism>
<protein>
    <submittedName>
        <fullName evidence="1">Unplaced genomic scaffold scaffold_198, whole genome shotgun sequence</fullName>
    </submittedName>
</protein>
<evidence type="ECO:0000313" key="1">
    <source>
        <dbReference type="EMBL" id="KIK15634.1"/>
    </source>
</evidence>
<dbReference type="Proteomes" id="UP000054018">
    <property type="component" value="Unassembled WGS sequence"/>
</dbReference>
<sequence>MHSALPARRDDSCYLLIKKRMRHRELEFMSESLSARMLERILITLHNALESDKSRQGDHVDHTDFDMVSNDLSQSIVGILHALDRLVSIPRSKR</sequence>
<reference evidence="1 2" key="1">
    <citation type="submission" date="2014-04" db="EMBL/GenBank/DDBJ databases">
        <authorList>
            <consortium name="DOE Joint Genome Institute"/>
            <person name="Kuo A."/>
            <person name="Kohler A."/>
            <person name="Costa M.D."/>
            <person name="Nagy L.G."/>
            <person name="Floudas D."/>
            <person name="Copeland A."/>
            <person name="Barry K.W."/>
            <person name="Cichocki N."/>
            <person name="Veneault-Fourrey C."/>
            <person name="LaButti K."/>
            <person name="Lindquist E.A."/>
            <person name="Lipzen A."/>
            <person name="Lundell T."/>
            <person name="Morin E."/>
            <person name="Murat C."/>
            <person name="Sun H."/>
            <person name="Tunlid A."/>
            <person name="Henrissat B."/>
            <person name="Grigoriev I.V."/>
            <person name="Hibbett D.S."/>
            <person name="Martin F."/>
            <person name="Nordberg H.P."/>
            <person name="Cantor M.N."/>
            <person name="Hua S.X."/>
        </authorList>
    </citation>
    <scope>NUCLEOTIDE SEQUENCE [LARGE SCALE GENOMIC DNA]</scope>
    <source>
        <strain evidence="1 2">441</strain>
    </source>
</reference>
<name>A0A0C9YPB1_9AGAM</name>
<dbReference type="EMBL" id="KN833882">
    <property type="protein sequence ID" value="KIK15634.1"/>
    <property type="molecule type" value="Genomic_DNA"/>
</dbReference>
<reference evidence="2" key="2">
    <citation type="submission" date="2015-01" db="EMBL/GenBank/DDBJ databases">
        <title>Evolutionary Origins and Diversification of the Mycorrhizal Mutualists.</title>
        <authorList>
            <consortium name="DOE Joint Genome Institute"/>
            <consortium name="Mycorrhizal Genomics Consortium"/>
            <person name="Kohler A."/>
            <person name="Kuo A."/>
            <person name="Nagy L.G."/>
            <person name="Floudas D."/>
            <person name="Copeland A."/>
            <person name="Barry K.W."/>
            <person name="Cichocki N."/>
            <person name="Veneault-Fourrey C."/>
            <person name="LaButti K."/>
            <person name="Lindquist E.A."/>
            <person name="Lipzen A."/>
            <person name="Lundell T."/>
            <person name="Morin E."/>
            <person name="Murat C."/>
            <person name="Riley R."/>
            <person name="Ohm R."/>
            <person name="Sun H."/>
            <person name="Tunlid A."/>
            <person name="Henrissat B."/>
            <person name="Grigoriev I.V."/>
            <person name="Hibbett D.S."/>
            <person name="Martin F."/>
        </authorList>
    </citation>
    <scope>NUCLEOTIDE SEQUENCE [LARGE SCALE GENOMIC DNA]</scope>
    <source>
        <strain evidence="2">441</strain>
    </source>
</reference>
<dbReference type="AlphaFoldDB" id="A0A0C9YPB1"/>
<evidence type="ECO:0000313" key="2">
    <source>
        <dbReference type="Proteomes" id="UP000054018"/>
    </source>
</evidence>